<dbReference type="Pfam" id="PF00881">
    <property type="entry name" value="Nitroreductase"/>
    <property type="match status" value="1"/>
</dbReference>
<accession>A0A222VRG2</accession>
<proteinExistence type="predicted"/>
<dbReference type="InterPro" id="IPR029479">
    <property type="entry name" value="Nitroreductase"/>
</dbReference>
<dbReference type="PANTHER" id="PTHR23026">
    <property type="entry name" value="NADPH NITROREDUCTASE"/>
    <property type="match status" value="1"/>
</dbReference>
<dbReference type="Gene3D" id="3.40.109.10">
    <property type="entry name" value="NADH Oxidase"/>
    <property type="match status" value="1"/>
</dbReference>
<protein>
    <submittedName>
        <fullName evidence="2">Nitroreductase family protein</fullName>
    </submittedName>
</protein>
<keyword evidence="3" id="KW-1185">Reference proteome</keyword>
<dbReference type="STRING" id="530584.SAMN05421630_11051"/>
<dbReference type="SUPFAM" id="SSF55469">
    <property type="entry name" value="FMN-dependent nitroreductase-like"/>
    <property type="match status" value="2"/>
</dbReference>
<feature type="compositionally biased region" description="Low complexity" evidence="1">
    <location>
        <begin position="349"/>
        <end position="359"/>
    </location>
</feature>
<reference evidence="2 3" key="1">
    <citation type="submission" date="2016-10" db="EMBL/GenBank/DDBJ databases">
        <authorList>
            <person name="de Groot N.N."/>
        </authorList>
    </citation>
    <scope>NUCLEOTIDE SEQUENCE [LARGE SCALE GENOMIC DNA]</scope>
    <source>
        <strain evidence="2 3">CGMCC 4.5506</strain>
    </source>
</reference>
<evidence type="ECO:0000313" key="3">
    <source>
        <dbReference type="Proteomes" id="UP000199494"/>
    </source>
</evidence>
<dbReference type="EMBL" id="FMZE01000010">
    <property type="protein sequence ID" value="SDD58030.1"/>
    <property type="molecule type" value="Genomic_DNA"/>
</dbReference>
<dbReference type="KEGG" id="pmad:BAY61_17470"/>
<dbReference type="InterPro" id="IPR000415">
    <property type="entry name" value="Nitroreductase-like"/>
</dbReference>
<evidence type="ECO:0000256" key="1">
    <source>
        <dbReference type="SAM" id="MobiDB-lite"/>
    </source>
</evidence>
<dbReference type="PANTHER" id="PTHR23026:SF123">
    <property type="entry name" value="NAD(P)H NITROREDUCTASE RV3131-RELATED"/>
    <property type="match status" value="1"/>
</dbReference>
<dbReference type="InterPro" id="IPR050627">
    <property type="entry name" value="Nitroreductase/BluB"/>
</dbReference>
<dbReference type="OrthoDB" id="8156917at2"/>
<dbReference type="AlphaFoldDB" id="A0A222VRG2"/>
<name>A0A222VRG2_9PSEU</name>
<dbReference type="GO" id="GO:0016491">
    <property type="term" value="F:oxidoreductase activity"/>
    <property type="evidence" value="ECO:0007669"/>
    <property type="project" value="InterPro"/>
</dbReference>
<sequence length="359" mass="38254">MSERHEWSAGETDVLARAVVRAPSVHNTQPWSLELADGQAALYERADLALPFHDPLGRDRSISCGAAVEHLELGMHVLGVATDLRLLPEPGDPAVVARLLVAGSRVPTDVDLHRYSAIARRRSYRHRFAATAVSGYARKDLLAAASFEGVTVKPLHGNAEFAALADVLEYAGVAARADRGYQRELALWTIRDESTHEHGVGIAGSALPASTLPWAGIVRARTSVPDRQTLAERLAGETVLVFGTAGDTRIDHIRVGMAMERTWLAAVDMGLVAAVQTQPLHLSEVRASLATSLGLPGRPQLLMRVGHAAGPVPQSPRRREAELLRPPPGNGNGTSGDNGNHRRAGGDSGAPAARAAPRR</sequence>
<dbReference type="RefSeq" id="WP_091808628.1">
    <property type="nucleotide sequence ID" value="NZ_CP016353.1"/>
</dbReference>
<organism evidence="2 3">
    <name type="scientific">Prauserella marina</name>
    <dbReference type="NCBI Taxonomy" id="530584"/>
    <lineage>
        <taxon>Bacteria</taxon>
        <taxon>Bacillati</taxon>
        <taxon>Actinomycetota</taxon>
        <taxon>Actinomycetes</taxon>
        <taxon>Pseudonocardiales</taxon>
        <taxon>Pseudonocardiaceae</taxon>
        <taxon>Prauserella</taxon>
    </lineage>
</organism>
<feature type="region of interest" description="Disordered" evidence="1">
    <location>
        <begin position="308"/>
        <end position="359"/>
    </location>
</feature>
<gene>
    <name evidence="2" type="ORF">SAMN05421630_11051</name>
</gene>
<dbReference type="Proteomes" id="UP000199494">
    <property type="component" value="Unassembled WGS sequence"/>
</dbReference>
<evidence type="ECO:0000313" key="2">
    <source>
        <dbReference type="EMBL" id="SDD58030.1"/>
    </source>
</evidence>
<dbReference type="NCBIfam" id="NF047509">
    <property type="entry name" value="Rv3131_FMN_oxido"/>
    <property type="match status" value="1"/>
</dbReference>